<dbReference type="PANTHER" id="PTHR35317">
    <property type="entry name" value="OS04G0629600 PROTEIN"/>
    <property type="match status" value="1"/>
</dbReference>
<keyword evidence="1" id="KW-0808">Transferase</keyword>
<reference evidence="1" key="1">
    <citation type="submission" date="2020-09" db="EMBL/GenBank/DDBJ databases">
        <title>Genome-Enabled Discovery of Anthraquinone Biosynthesis in Senna tora.</title>
        <authorList>
            <person name="Kang S.-H."/>
            <person name="Pandey R.P."/>
            <person name="Lee C.-M."/>
            <person name="Sim J.-S."/>
            <person name="Jeong J.-T."/>
            <person name="Choi B.-S."/>
            <person name="Jung M."/>
            <person name="Ginzburg D."/>
            <person name="Zhao K."/>
            <person name="Won S.Y."/>
            <person name="Oh T.-J."/>
            <person name="Yu Y."/>
            <person name="Kim N.-H."/>
            <person name="Lee O.R."/>
            <person name="Lee T.-H."/>
            <person name="Bashyal P."/>
            <person name="Kim T.-S."/>
            <person name="Lee W.-H."/>
            <person name="Kawkins C."/>
            <person name="Kim C.-K."/>
            <person name="Kim J.S."/>
            <person name="Ahn B.O."/>
            <person name="Rhee S.Y."/>
            <person name="Sohng J.K."/>
        </authorList>
    </citation>
    <scope>NUCLEOTIDE SEQUENCE</scope>
    <source>
        <tissue evidence="1">Leaf</tissue>
    </source>
</reference>
<dbReference type="Proteomes" id="UP000634136">
    <property type="component" value="Unassembled WGS sequence"/>
</dbReference>
<organism evidence="1 2">
    <name type="scientific">Senna tora</name>
    <dbReference type="NCBI Taxonomy" id="362788"/>
    <lineage>
        <taxon>Eukaryota</taxon>
        <taxon>Viridiplantae</taxon>
        <taxon>Streptophyta</taxon>
        <taxon>Embryophyta</taxon>
        <taxon>Tracheophyta</taxon>
        <taxon>Spermatophyta</taxon>
        <taxon>Magnoliopsida</taxon>
        <taxon>eudicotyledons</taxon>
        <taxon>Gunneridae</taxon>
        <taxon>Pentapetalae</taxon>
        <taxon>rosids</taxon>
        <taxon>fabids</taxon>
        <taxon>Fabales</taxon>
        <taxon>Fabaceae</taxon>
        <taxon>Caesalpinioideae</taxon>
        <taxon>Cassia clade</taxon>
        <taxon>Senna</taxon>
    </lineage>
</organism>
<dbReference type="OrthoDB" id="8063676at2759"/>
<proteinExistence type="predicted"/>
<evidence type="ECO:0000313" key="1">
    <source>
        <dbReference type="EMBL" id="KAF7843997.1"/>
    </source>
</evidence>
<gene>
    <name evidence="1" type="ORF">G2W53_000902</name>
</gene>
<keyword evidence="2" id="KW-1185">Reference proteome</keyword>
<keyword evidence="1" id="KW-0695">RNA-directed DNA polymerase</keyword>
<name>A0A834XGS2_9FABA</name>
<accession>A0A834XGS2</accession>
<dbReference type="AlphaFoldDB" id="A0A834XGS2"/>
<dbReference type="EMBL" id="JAAIUW010000001">
    <property type="protein sequence ID" value="KAF7843997.1"/>
    <property type="molecule type" value="Genomic_DNA"/>
</dbReference>
<protein>
    <submittedName>
        <fullName evidence="1">Putative RNA-directed DNA polymerase</fullName>
    </submittedName>
</protein>
<comment type="caution">
    <text evidence="1">The sequence shown here is derived from an EMBL/GenBank/DDBJ whole genome shotgun (WGS) entry which is preliminary data.</text>
</comment>
<keyword evidence="1" id="KW-0548">Nucleotidyltransferase</keyword>
<sequence>MASITPNYTQTLIPIFDGEGYEFWSIKMKTIFISQDLWGAIEEAFQEATPEEQSTWAAGRLKEYKQSMQKDAKALSLIQQGVSNAIFPRIMNAKTAKEAWEILKGQYKGSYKVITIKLQSLWKDFETLLMKEGESIQAFFSRVSNIVNQIRSNGDTIEDKKIVQKILRSLPAKFDHVVAAIEEAKDLTKLTLVELEGSLRAHEERMQKCEKPLEQAFHLLRVEERIADKKRTEVHFEVGVLVLESLTEFQKQYPMFDLEDKVQFKGKDMVMIKDGTVGHEADDQNSERGTW</sequence>
<dbReference type="PANTHER" id="PTHR35317:SF36">
    <property type="match status" value="1"/>
</dbReference>
<dbReference type="Pfam" id="PF14223">
    <property type="entry name" value="Retrotran_gag_2"/>
    <property type="match status" value="1"/>
</dbReference>
<evidence type="ECO:0000313" key="2">
    <source>
        <dbReference type="Proteomes" id="UP000634136"/>
    </source>
</evidence>
<dbReference type="GO" id="GO:0003964">
    <property type="term" value="F:RNA-directed DNA polymerase activity"/>
    <property type="evidence" value="ECO:0007669"/>
    <property type="project" value="UniProtKB-KW"/>
</dbReference>